<evidence type="ECO:0000313" key="11">
    <source>
        <dbReference type="Proteomes" id="UP000239532"/>
    </source>
</evidence>
<dbReference type="RefSeq" id="WP_105983059.1">
    <property type="nucleotide sequence ID" value="NZ_MQUC01000003.1"/>
</dbReference>
<dbReference type="GO" id="GO:0022857">
    <property type="term" value="F:transmembrane transporter activity"/>
    <property type="evidence" value="ECO:0007669"/>
    <property type="project" value="TreeGrafter"/>
</dbReference>
<feature type="transmembrane region" description="Helical" evidence="7">
    <location>
        <begin position="290"/>
        <end position="316"/>
    </location>
</feature>
<evidence type="ECO:0000256" key="7">
    <source>
        <dbReference type="SAM" id="Phobius"/>
    </source>
</evidence>
<evidence type="ECO:0000256" key="1">
    <source>
        <dbReference type="ARBA" id="ARBA00004651"/>
    </source>
</evidence>
<dbReference type="GO" id="GO:0005886">
    <property type="term" value="C:plasma membrane"/>
    <property type="evidence" value="ECO:0007669"/>
    <property type="project" value="UniProtKB-SubCell"/>
</dbReference>
<dbReference type="PANTHER" id="PTHR30572:SF4">
    <property type="entry name" value="ABC TRANSPORTER PERMEASE YTRF"/>
    <property type="match status" value="1"/>
</dbReference>
<keyword evidence="5 7" id="KW-0472">Membrane</keyword>
<dbReference type="OrthoDB" id="9770036at2"/>
<dbReference type="Proteomes" id="UP000239532">
    <property type="component" value="Unassembled WGS sequence"/>
</dbReference>
<name>A0A2S9WVB8_9FLAO</name>
<feature type="transmembrane region" description="Helical" evidence="7">
    <location>
        <begin position="384"/>
        <end position="406"/>
    </location>
</feature>
<dbReference type="InterPro" id="IPR050250">
    <property type="entry name" value="Macrolide_Exporter_MacB"/>
</dbReference>
<organism evidence="10 11">
    <name type="scientific">Nonlabens agnitus</name>
    <dbReference type="NCBI Taxonomy" id="870484"/>
    <lineage>
        <taxon>Bacteria</taxon>
        <taxon>Pseudomonadati</taxon>
        <taxon>Bacteroidota</taxon>
        <taxon>Flavobacteriia</taxon>
        <taxon>Flavobacteriales</taxon>
        <taxon>Flavobacteriaceae</taxon>
        <taxon>Nonlabens</taxon>
    </lineage>
</organism>
<feature type="transmembrane region" description="Helical" evidence="7">
    <location>
        <begin position="27"/>
        <end position="47"/>
    </location>
</feature>
<protein>
    <submittedName>
        <fullName evidence="10">ABC transporter permease</fullName>
    </submittedName>
</protein>
<dbReference type="AlphaFoldDB" id="A0A2S9WVB8"/>
<feature type="domain" description="ABC3 transporter permease C-terminal" evidence="8">
    <location>
        <begin position="297"/>
        <end position="411"/>
    </location>
</feature>
<dbReference type="PANTHER" id="PTHR30572">
    <property type="entry name" value="MEMBRANE COMPONENT OF TRANSPORTER-RELATED"/>
    <property type="match status" value="1"/>
</dbReference>
<dbReference type="Pfam" id="PF12704">
    <property type="entry name" value="MacB_PCD"/>
    <property type="match status" value="1"/>
</dbReference>
<dbReference type="Pfam" id="PF02687">
    <property type="entry name" value="FtsX"/>
    <property type="match status" value="1"/>
</dbReference>
<keyword evidence="3 7" id="KW-0812">Transmembrane</keyword>
<keyword evidence="11" id="KW-1185">Reference proteome</keyword>
<keyword evidence="4 7" id="KW-1133">Transmembrane helix</keyword>
<keyword evidence="2" id="KW-1003">Cell membrane</keyword>
<evidence type="ECO:0000256" key="3">
    <source>
        <dbReference type="ARBA" id="ARBA00022692"/>
    </source>
</evidence>
<evidence type="ECO:0000256" key="6">
    <source>
        <dbReference type="ARBA" id="ARBA00038076"/>
    </source>
</evidence>
<evidence type="ECO:0000259" key="9">
    <source>
        <dbReference type="Pfam" id="PF12704"/>
    </source>
</evidence>
<feature type="transmembrane region" description="Helical" evidence="7">
    <location>
        <begin position="337"/>
        <end position="364"/>
    </location>
</feature>
<comment type="similarity">
    <text evidence="6">Belongs to the ABC-4 integral membrane protein family.</text>
</comment>
<evidence type="ECO:0000256" key="5">
    <source>
        <dbReference type="ARBA" id="ARBA00023136"/>
    </source>
</evidence>
<evidence type="ECO:0000313" key="10">
    <source>
        <dbReference type="EMBL" id="PRP67316.1"/>
    </source>
</evidence>
<feature type="domain" description="MacB-like periplasmic core" evidence="9">
    <location>
        <begin position="26"/>
        <end position="256"/>
    </location>
</feature>
<dbReference type="InterPro" id="IPR025857">
    <property type="entry name" value="MacB_PCD"/>
</dbReference>
<evidence type="ECO:0000256" key="4">
    <source>
        <dbReference type="ARBA" id="ARBA00022989"/>
    </source>
</evidence>
<comment type="subcellular location">
    <subcellularLocation>
        <location evidence="1">Cell membrane</location>
        <topology evidence="1">Multi-pass membrane protein</topology>
    </subcellularLocation>
</comment>
<evidence type="ECO:0000259" key="8">
    <source>
        <dbReference type="Pfam" id="PF02687"/>
    </source>
</evidence>
<gene>
    <name evidence="10" type="ORF">BST86_09520</name>
</gene>
<evidence type="ECO:0000256" key="2">
    <source>
        <dbReference type="ARBA" id="ARBA00022475"/>
    </source>
</evidence>
<proteinExistence type="inferred from homology"/>
<dbReference type="EMBL" id="MQUC01000003">
    <property type="protein sequence ID" value="PRP67316.1"/>
    <property type="molecule type" value="Genomic_DNA"/>
</dbReference>
<reference evidence="10 11" key="1">
    <citation type="submission" date="2016-11" db="EMBL/GenBank/DDBJ databases">
        <title>Trade-off between light-utilization and light-protection in marine flavobacteria.</title>
        <authorList>
            <person name="Kumagai Y."/>
        </authorList>
    </citation>
    <scope>NUCLEOTIDE SEQUENCE [LARGE SCALE GENOMIC DNA]</scope>
    <source>
        <strain evidence="10 11">JCM 17109</strain>
    </source>
</reference>
<comment type="caution">
    <text evidence="10">The sequence shown here is derived from an EMBL/GenBank/DDBJ whole genome shotgun (WGS) entry which is preliminary data.</text>
</comment>
<dbReference type="InterPro" id="IPR003838">
    <property type="entry name" value="ABC3_permease_C"/>
</dbReference>
<accession>A0A2S9WVB8</accession>
<sequence>MLIYLRVLKESFFFALNALRTNLLRTFLSLLGVTIGIFAIIGVLAAIDSLENEIQDGLSSLDISTIYVLRISFGPTELEPYQYQKFPNVSYEEYLMLKRSVPDLAAISYTFFTSPENVKFEDNTVTGVNIQPHTADFYDLESLKLVDGRFFNESEDLSGSPVVVLGYEIAQNLFDNQNPIGKRVRLYGNKFTVIGVLEKEGASGVSMGPGKDESAYIPVNFIRRIYSDKNQNTTTAMIMKPKPGTDLDEFMATVEQRLRTARGLKSEDINTFFINPLKGFADFIDQVTGVMTLIGVIISGFSMLVGGFGIANIMFVSVKERTNLIGIQKSLGAKSRFILSQFLFESVILAVFGGLFGLLFVWLGTIVANSMSENFKFILSAYNVILGTSISAGVGLLAGIIPAILASRMDPVEAIRTGM</sequence>